<evidence type="ECO:0000256" key="3">
    <source>
        <dbReference type="ARBA" id="ARBA00023125"/>
    </source>
</evidence>
<dbReference type="SUPFAM" id="SSF46785">
    <property type="entry name" value="Winged helix' DNA-binding domain"/>
    <property type="match status" value="1"/>
</dbReference>
<dbReference type="Gene3D" id="3.40.190.10">
    <property type="entry name" value="Periplasmic binding protein-like II"/>
    <property type="match status" value="2"/>
</dbReference>
<dbReference type="Pfam" id="PF00126">
    <property type="entry name" value="HTH_1"/>
    <property type="match status" value="1"/>
</dbReference>
<dbReference type="Pfam" id="PF03466">
    <property type="entry name" value="LysR_substrate"/>
    <property type="match status" value="1"/>
</dbReference>
<evidence type="ECO:0000313" key="6">
    <source>
        <dbReference type="EMBL" id="NHZ33457.1"/>
    </source>
</evidence>
<keyword evidence="7" id="KW-1185">Reference proteome</keyword>
<evidence type="ECO:0000256" key="4">
    <source>
        <dbReference type="ARBA" id="ARBA00023163"/>
    </source>
</evidence>
<name>A0ABX0LNH8_9BURK</name>
<accession>A0ABX0LNH8</accession>
<dbReference type="InterPro" id="IPR036388">
    <property type="entry name" value="WH-like_DNA-bd_sf"/>
</dbReference>
<keyword evidence="3" id="KW-0238">DNA-binding</keyword>
<dbReference type="PROSITE" id="PS50931">
    <property type="entry name" value="HTH_LYSR"/>
    <property type="match status" value="1"/>
</dbReference>
<keyword evidence="2" id="KW-0805">Transcription regulation</keyword>
<keyword evidence="4" id="KW-0804">Transcription</keyword>
<dbReference type="PANTHER" id="PTHR30346:SF17">
    <property type="entry name" value="LYSR FAMILY TRANSCRIPTIONAL REGULATOR"/>
    <property type="match status" value="1"/>
</dbReference>
<dbReference type="SUPFAM" id="SSF53850">
    <property type="entry name" value="Periplasmic binding protein-like II"/>
    <property type="match status" value="1"/>
</dbReference>
<reference evidence="6 7" key="1">
    <citation type="submission" date="2019-09" db="EMBL/GenBank/DDBJ databases">
        <title>Taxonomy of Antarctic Massilia spp.: description of Massilia rubra sp. nov., Massilia aquatica sp. nov., Massilia mucilaginosa sp. nov., Massilia frigida sp. nov. isolated from streams, lakes and regoliths.</title>
        <authorList>
            <person name="Holochova P."/>
            <person name="Sedlacek I."/>
            <person name="Kralova S."/>
            <person name="Maslanova I."/>
            <person name="Busse H.-J."/>
            <person name="Stankova E."/>
            <person name="Vrbovska V."/>
            <person name="Kovarovic V."/>
            <person name="Bartak M."/>
            <person name="Svec P."/>
            <person name="Pantucek R."/>
        </authorList>
    </citation>
    <scope>NUCLEOTIDE SEQUENCE [LARGE SCALE GENOMIC DNA]</scope>
    <source>
        <strain evidence="6 7">CCM 8692</strain>
    </source>
</reference>
<gene>
    <name evidence="6" type="ORF">F0185_07610</name>
</gene>
<dbReference type="Proteomes" id="UP000785613">
    <property type="component" value="Unassembled WGS sequence"/>
</dbReference>
<dbReference type="PRINTS" id="PR00039">
    <property type="entry name" value="HTHLYSR"/>
</dbReference>
<dbReference type="InterPro" id="IPR000847">
    <property type="entry name" value="LysR_HTH_N"/>
</dbReference>
<dbReference type="EMBL" id="VUYU01000004">
    <property type="protein sequence ID" value="NHZ33457.1"/>
    <property type="molecule type" value="Genomic_DNA"/>
</dbReference>
<evidence type="ECO:0000256" key="2">
    <source>
        <dbReference type="ARBA" id="ARBA00023015"/>
    </source>
</evidence>
<evidence type="ECO:0000259" key="5">
    <source>
        <dbReference type="PROSITE" id="PS50931"/>
    </source>
</evidence>
<comment type="caution">
    <text evidence="6">The sequence shown here is derived from an EMBL/GenBank/DDBJ whole genome shotgun (WGS) entry which is preliminary data.</text>
</comment>
<evidence type="ECO:0000256" key="1">
    <source>
        <dbReference type="ARBA" id="ARBA00009437"/>
    </source>
</evidence>
<organism evidence="6 7">
    <name type="scientific">Massilia rubra</name>
    <dbReference type="NCBI Taxonomy" id="2607910"/>
    <lineage>
        <taxon>Bacteria</taxon>
        <taxon>Pseudomonadati</taxon>
        <taxon>Pseudomonadota</taxon>
        <taxon>Betaproteobacteria</taxon>
        <taxon>Burkholderiales</taxon>
        <taxon>Oxalobacteraceae</taxon>
        <taxon>Telluria group</taxon>
        <taxon>Massilia</taxon>
    </lineage>
</organism>
<evidence type="ECO:0000313" key="7">
    <source>
        <dbReference type="Proteomes" id="UP000785613"/>
    </source>
</evidence>
<dbReference type="CDD" id="cd08414">
    <property type="entry name" value="PBP2_LTTR_aromatics_like"/>
    <property type="match status" value="1"/>
</dbReference>
<proteinExistence type="inferred from homology"/>
<feature type="domain" description="HTH lysR-type" evidence="5">
    <location>
        <begin position="36"/>
        <end position="93"/>
    </location>
</feature>
<comment type="similarity">
    <text evidence="1">Belongs to the LysR transcriptional regulatory family.</text>
</comment>
<dbReference type="InterPro" id="IPR005119">
    <property type="entry name" value="LysR_subst-bd"/>
</dbReference>
<sequence length="332" mass="36051">MRKDGIMDHAPVPVAPHPRENRFRSLLMLMLSKHLPSTRALQCFLAVAQELNFRRAAELMNMSQPPLSRQIQGLEEMLRVRLIERDTQRVSLTPAGVAFRKEAHKLLLALNAAVGGVRASCDDADAVRMGLTSVINHALMPALHALVSDAAFTGGRALERAWSRQLAERVSSGALDLAIVGDIAASGADLAVEPLACEPMILVLPETHPAAANAQVDLADVVDLPLFWFARADNPAFYDKCERAFRRLGYAAPRRPEPKDFTLLLAAVAAGEGVALCPQSMRATSRLGVAYRALPPAVARLLSIDVQVVARAHETRPAVLDKIAHIRMALAR</sequence>
<dbReference type="PANTHER" id="PTHR30346">
    <property type="entry name" value="TRANSCRIPTIONAL DUAL REGULATOR HCAR-RELATED"/>
    <property type="match status" value="1"/>
</dbReference>
<dbReference type="Gene3D" id="1.10.10.10">
    <property type="entry name" value="Winged helix-like DNA-binding domain superfamily/Winged helix DNA-binding domain"/>
    <property type="match status" value="1"/>
</dbReference>
<protein>
    <submittedName>
        <fullName evidence="6">LysR family transcriptional regulator</fullName>
    </submittedName>
</protein>
<dbReference type="InterPro" id="IPR036390">
    <property type="entry name" value="WH_DNA-bd_sf"/>
</dbReference>